<organism evidence="1 2">
    <name type="scientific">Schistosoma mattheei</name>
    <dbReference type="NCBI Taxonomy" id="31246"/>
    <lineage>
        <taxon>Eukaryota</taxon>
        <taxon>Metazoa</taxon>
        <taxon>Spiralia</taxon>
        <taxon>Lophotrochozoa</taxon>
        <taxon>Platyhelminthes</taxon>
        <taxon>Trematoda</taxon>
        <taxon>Digenea</taxon>
        <taxon>Strigeidida</taxon>
        <taxon>Schistosomatoidea</taxon>
        <taxon>Schistosomatidae</taxon>
        <taxon>Schistosoma</taxon>
    </lineage>
</organism>
<dbReference type="EMBL" id="UZAL01034823">
    <property type="protein sequence ID" value="VDP66316.1"/>
    <property type="molecule type" value="Genomic_DNA"/>
</dbReference>
<gene>
    <name evidence="1" type="ORF">SMTD_LOCUS14603</name>
</gene>
<accession>A0A183PJR7</accession>
<proteinExistence type="predicted"/>
<protein>
    <submittedName>
        <fullName evidence="1">Uncharacterized protein</fullName>
    </submittedName>
</protein>
<evidence type="ECO:0000313" key="1">
    <source>
        <dbReference type="EMBL" id="VDP66316.1"/>
    </source>
</evidence>
<reference evidence="1 2" key="1">
    <citation type="submission" date="2018-11" db="EMBL/GenBank/DDBJ databases">
        <authorList>
            <consortium name="Pathogen Informatics"/>
        </authorList>
    </citation>
    <scope>NUCLEOTIDE SEQUENCE [LARGE SCALE GENOMIC DNA]</scope>
    <source>
        <strain>Denwood</strain>
        <strain evidence="2">Zambia</strain>
    </source>
</reference>
<sequence>MTKEDDEDVNIVVQSITFIGKEAYSLVKALALPEKPISPSYTALKDLLLDYVKYTNFECGKGGRFRKTIHEDIKNSTTLRHPNPVHTQVLMDADFSNDLLLCNDILNKCEETISEESNLDVLSNIICPHNAFGSCGKLIQCEAQVLNDLDFDYNSDDFISTAVYPYRKNTSNVYSSQCDKYVLN</sequence>
<keyword evidence="2" id="KW-1185">Reference proteome</keyword>
<dbReference type="Proteomes" id="UP000269396">
    <property type="component" value="Unassembled WGS sequence"/>
</dbReference>
<name>A0A183PJR7_9TREM</name>
<evidence type="ECO:0000313" key="2">
    <source>
        <dbReference type="Proteomes" id="UP000269396"/>
    </source>
</evidence>
<dbReference type="AlphaFoldDB" id="A0A183PJR7"/>